<sequence length="162" mass="18231">MTATLVNLNTKPTCRVRALNPFSKEVIFRQNTLVGKAEDVENIVAIVAEAESEKVERVSIRRVNVSAEAAVSEAYEEADAKEVPDHLLDMRKRSTEGKDIKQKRIVAGLLKKYSDTFSKAEWDIGLTNVDEHSIDMGYAAPIKQRPRRVPMAYADEERKAIE</sequence>
<dbReference type="Proteomes" id="UP000828390">
    <property type="component" value="Unassembled WGS sequence"/>
</dbReference>
<reference evidence="1" key="2">
    <citation type="submission" date="2020-11" db="EMBL/GenBank/DDBJ databases">
        <authorList>
            <person name="McCartney M.A."/>
            <person name="Auch B."/>
            <person name="Kono T."/>
            <person name="Mallez S."/>
            <person name="Becker A."/>
            <person name="Gohl D.M."/>
            <person name="Silverstein K.A.T."/>
            <person name="Koren S."/>
            <person name="Bechman K.B."/>
            <person name="Herman A."/>
            <person name="Abrahante J.E."/>
            <person name="Garbe J."/>
        </authorList>
    </citation>
    <scope>NUCLEOTIDE SEQUENCE</scope>
    <source>
        <strain evidence="1">Duluth1</strain>
        <tissue evidence="1">Whole animal</tissue>
    </source>
</reference>
<comment type="caution">
    <text evidence="1">The sequence shown here is derived from an EMBL/GenBank/DDBJ whole genome shotgun (WGS) entry which is preliminary data.</text>
</comment>
<organism evidence="1 2">
    <name type="scientific">Dreissena polymorpha</name>
    <name type="common">Zebra mussel</name>
    <name type="synonym">Mytilus polymorpha</name>
    <dbReference type="NCBI Taxonomy" id="45954"/>
    <lineage>
        <taxon>Eukaryota</taxon>
        <taxon>Metazoa</taxon>
        <taxon>Spiralia</taxon>
        <taxon>Lophotrochozoa</taxon>
        <taxon>Mollusca</taxon>
        <taxon>Bivalvia</taxon>
        <taxon>Autobranchia</taxon>
        <taxon>Heteroconchia</taxon>
        <taxon>Euheterodonta</taxon>
        <taxon>Imparidentia</taxon>
        <taxon>Neoheterodontei</taxon>
        <taxon>Myida</taxon>
        <taxon>Dreissenoidea</taxon>
        <taxon>Dreissenidae</taxon>
        <taxon>Dreissena</taxon>
    </lineage>
</organism>
<reference evidence="1" key="1">
    <citation type="journal article" date="2019" name="bioRxiv">
        <title>The Genome of the Zebra Mussel, Dreissena polymorpha: A Resource for Invasive Species Research.</title>
        <authorList>
            <person name="McCartney M.A."/>
            <person name="Auch B."/>
            <person name="Kono T."/>
            <person name="Mallez S."/>
            <person name="Zhang Y."/>
            <person name="Obille A."/>
            <person name="Becker A."/>
            <person name="Abrahante J.E."/>
            <person name="Garbe J."/>
            <person name="Badalamenti J.P."/>
            <person name="Herman A."/>
            <person name="Mangelson H."/>
            <person name="Liachko I."/>
            <person name="Sullivan S."/>
            <person name="Sone E.D."/>
            <person name="Koren S."/>
            <person name="Silverstein K.A.T."/>
            <person name="Beckman K.B."/>
            <person name="Gohl D.M."/>
        </authorList>
    </citation>
    <scope>NUCLEOTIDE SEQUENCE</scope>
    <source>
        <strain evidence="1">Duluth1</strain>
        <tissue evidence="1">Whole animal</tissue>
    </source>
</reference>
<evidence type="ECO:0000313" key="1">
    <source>
        <dbReference type="EMBL" id="KAH3839080.1"/>
    </source>
</evidence>
<protein>
    <submittedName>
        <fullName evidence="1">Uncharacterized protein</fullName>
    </submittedName>
</protein>
<dbReference type="AlphaFoldDB" id="A0A9D4KGF1"/>
<evidence type="ECO:0000313" key="2">
    <source>
        <dbReference type="Proteomes" id="UP000828390"/>
    </source>
</evidence>
<name>A0A9D4KGF1_DREPO</name>
<proteinExistence type="predicted"/>
<keyword evidence="2" id="KW-1185">Reference proteome</keyword>
<dbReference type="EMBL" id="JAIWYP010000004">
    <property type="protein sequence ID" value="KAH3839080.1"/>
    <property type="molecule type" value="Genomic_DNA"/>
</dbReference>
<gene>
    <name evidence="1" type="ORF">DPMN_112502</name>
</gene>
<accession>A0A9D4KGF1</accession>